<evidence type="ECO:0000313" key="4">
    <source>
        <dbReference type="EMBL" id="BCI86622.1"/>
    </source>
</evidence>
<dbReference type="Gene3D" id="2.40.50.140">
    <property type="entry name" value="Nucleic acid-binding proteins"/>
    <property type="match status" value="1"/>
</dbReference>
<dbReference type="InterPro" id="IPR012340">
    <property type="entry name" value="NA-bd_OB-fold"/>
</dbReference>
<feature type="compositionally biased region" description="Basic and acidic residues" evidence="2">
    <location>
        <begin position="164"/>
        <end position="185"/>
    </location>
</feature>
<dbReference type="InterPro" id="IPR036269">
    <property type="entry name" value="Rho_N_sf"/>
</dbReference>
<feature type="domain" description="Rho RNA-BD" evidence="3">
    <location>
        <begin position="238"/>
        <end position="303"/>
    </location>
</feature>
<dbReference type="SUPFAM" id="SSF50249">
    <property type="entry name" value="Nucleic acid-binding proteins"/>
    <property type="match status" value="1"/>
</dbReference>
<dbReference type="PROSITE" id="PS51856">
    <property type="entry name" value="RHO_RNA_BD"/>
    <property type="match status" value="1"/>
</dbReference>
<dbReference type="Pfam" id="PF07497">
    <property type="entry name" value="Rho_RNA_bind"/>
    <property type="match status" value="1"/>
</dbReference>
<dbReference type="PANTHER" id="PTHR46425:SF1">
    <property type="entry name" value="TRANSCRIPTION TERMINATION FACTOR RHO"/>
    <property type="match status" value="1"/>
</dbReference>
<dbReference type="GO" id="GO:0006353">
    <property type="term" value="P:DNA-templated transcription termination"/>
    <property type="evidence" value="ECO:0007669"/>
    <property type="project" value="InterPro"/>
</dbReference>
<dbReference type="PANTHER" id="PTHR46425">
    <property type="entry name" value="TRANSCRIPTION TERMINATION FACTOR RHO"/>
    <property type="match status" value="1"/>
</dbReference>
<evidence type="ECO:0000313" key="5">
    <source>
        <dbReference type="Proteomes" id="UP000516380"/>
    </source>
</evidence>
<keyword evidence="1" id="KW-0694">RNA-binding</keyword>
<dbReference type="GO" id="GO:0005524">
    <property type="term" value="F:ATP binding"/>
    <property type="evidence" value="ECO:0007669"/>
    <property type="project" value="InterPro"/>
</dbReference>
<dbReference type="InterPro" id="IPR011112">
    <property type="entry name" value="Rho-like_N"/>
</dbReference>
<keyword evidence="5" id="KW-1185">Reference proteome</keyword>
<dbReference type="EMBL" id="AP023343">
    <property type="protein sequence ID" value="BCI86622.1"/>
    <property type="molecule type" value="Genomic_DNA"/>
</dbReference>
<dbReference type="SMART" id="SM00959">
    <property type="entry name" value="Rho_N"/>
    <property type="match status" value="1"/>
</dbReference>
<feature type="region of interest" description="Disordered" evidence="2">
    <location>
        <begin position="76"/>
        <end position="232"/>
    </location>
</feature>
<dbReference type="Pfam" id="PF07498">
    <property type="entry name" value="Rho_N"/>
    <property type="match status" value="1"/>
</dbReference>
<feature type="compositionally biased region" description="Low complexity" evidence="2">
    <location>
        <begin position="76"/>
        <end position="88"/>
    </location>
</feature>
<dbReference type="InterPro" id="IPR011129">
    <property type="entry name" value="CSD"/>
</dbReference>
<sequence>MTDTDLITASESTGAEKQPESVTKDTSDVNTMAPGGSLSTMVLPELRALANRAGVKGTSGMRKNELIAAIQEITGQANGASASSTSSQDSDRSEPTVTAKAAAGEEAPAEGRSDSGETQRRERRKSSREAGTSAAESGDQAAAGEDAATTDEDAKGRPGQGGARTDERGDKTDERGDKTDEREDSGGEQQGSGGQQARGDEDGEGRQGRRGRRFRDRRRRGERSGDGAEAEVREDDVLQPVAGILDVLDNYAFVRTSGYLAGPHDVYVSMNMVRKNGLRRGDAVTGAVRVPREGEAGDKNPRQKFNPWYAWTASTADRWKTQRSVLISPN</sequence>
<feature type="compositionally biased region" description="Basic and acidic residues" evidence="2">
    <location>
        <begin position="198"/>
        <end position="207"/>
    </location>
</feature>
<feature type="compositionally biased region" description="Low complexity" evidence="2">
    <location>
        <begin position="132"/>
        <end position="147"/>
    </location>
</feature>
<evidence type="ECO:0000259" key="3">
    <source>
        <dbReference type="PROSITE" id="PS51856"/>
    </source>
</evidence>
<proteinExistence type="inferred from homology"/>
<dbReference type="AlphaFoldDB" id="A0A7G1I9W4"/>
<dbReference type="Proteomes" id="UP000516380">
    <property type="component" value="Chromosome"/>
</dbReference>
<dbReference type="InterPro" id="IPR004665">
    <property type="entry name" value="Term_rho"/>
</dbReference>
<feature type="compositionally biased region" description="Basic and acidic residues" evidence="2">
    <location>
        <begin position="109"/>
        <end position="120"/>
    </location>
</feature>
<gene>
    <name evidence="4" type="ORF">NIIDMKKI_18280</name>
</gene>
<comment type="similarity">
    <text evidence="1">Belongs to the Rho family.</text>
</comment>
<dbReference type="GO" id="GO:0003723">
    <property type="term" value="F:RNA binding"/>
    <property type="evidence" value="ECO:0007669"/>
    <property type="project" value="UniProtKB-UniRule"/>
</dbReference>
<protein>
    <recommendedName>
        <fullName evidence="3">Rho RNA-BD domain-containing protein</fullName>
    </recommendedName>
</protein>
<evidence type="ECO:0000256" key="1">
    <source>
        <dbReference type="PROSITE-ProRule" id="PRU01203"/>
    </source>
</evidence>
<dbReference type="SUPFAM" id="SSF68912">
    <property type="entry name" value="Rho N-terminal domain-like"/>
    <property type="match status" value="1"/>
</dbReference>
<feature type="compositionally biased region" description="Basic and acidic residues" evidence="2">
    <location>
        <begin position="17"/>
        <end position="27"/>
    </location>
</feature>
<feature type="compositionally biased region" description="Basic residues" evidence="2">
    <location>
        <begin position="208"/>
        <end position="221"/>
    </location>
</feature>
<dbReference type="GO" id="GO:0008186">
    <property type="term" value="F:ATP-dependent activity, acting on RNA"/>
    <property type="evidence" value="ECO:0007669"/>
    <property type="project" value="InterPro"/>
</dbReference>
<feature type="compositionally biased region" description="Polar residues" evidence="2">
    <location>
        <begin position="1"/>
        <end position="15"/>
    </location>
</feature>
<feature type="region of interest" description="Disordered" evidence="2">
    <location>
        <begin position="1"/>
        <end position="38"/>
    </location>
</feature>
<organism evidence="4 5">
    <name type="scientific">Mycobacterium kansasii</name>
    <dbReference type="NCBI Taxonomy" id="1768"/>
    <lineage>
        <taxon>Bacteria</taxon>
        <taxon>Bacillati</taxon>
        <taxon>Actinomycetota</taxon>
        <taxon>Actinomycetes</taxon>
        <taxon>Mycobacteriales</taxon>
        <taxon>Mycobacteriaceae</taxon>
        <taxon>Mycobacterium</taxon>
    </lineage>
</organism>
<evidence type="ECO:0000256" key="2">
    <source>
        <dbReference type="SAM" id="MobiDB-lite"/>
    </source>
</evidence>
<dbReference type="InterPro" id="IPR011113">
    <property type="entry name" value="Rho_RNA-bd"/>
</dbReference>
<reference evidence="4 5" key="1">
    <citation type="submission" date="2020-07" db="EMBL/GenBank/DDBJ databases">
        <title>Mycobacterium kansasii (former subtype) with zoonotic potential isolated from diseased indoor pet cat, Japan.</title>
        <authorList>
            <person name="Fukano H."/>
            <person name="Terazono T."/>
            <person name="Hoshino Y."/>
        </authorList>
    </citation>
    <scope>NUCLEOTIDE SEQUENCE [LARGE SCALE GENOMIC DNA]</scope>
    <source>
        <strain evidence="4 5">Kuro-I</strain>
    </source>
</reference>
<name>A0A7G1I9W4_MYCKA</name>
<dbReference type="SMART" id="SM00357">
    <property type="entry name" value="CSP"/>
    <property type="match status" value="1"/>
</dbReference>
<accession>A0A7G1I9W4</accession>